<reference evidence="1 2" key="1">
    <citation type="journal article" date="2015" name="Nature">
        <title>rRNA introns, odd ribosomes, and small enigmatic genomes across a large radiation of phyla.</title>
        <authorList>
            <person name="Brown C.T."/>
            <person name="Hug L.A."/>
            <person name="Thomas B.C."/>
            <person name="Sharon I."/>
            <person name="Castelle C.J."/>
            <person name="Singh A."/>
            <person name="Wilkins M.J."/>
            <person name="Williams K.H."/>
            <person name="Banfield J.F."/>
        </authorList>
    </citation>
    <scope>NUCLEOTIDE SEQUENCE [LARGE SCALE GENOMIC DNA]</scope>
</reference>
<sequence>MAYNLQIMSSERPQFSNKEKQALAFKLKNHERVIRPENMLTILAGIEQSFGRLDFAAIDDVLDTIQSDVRLIALLTPSGERSLASVIQPKPPERPYAVHAITGGRQGLKEVLSLLNLTATEHQERLSQAGIVSRTIEIVVAIRPTATGFSAN</sequence>
<evidence type="ECO:0000313" key="1">
    <source>
        <dbReference type="EMBL" id="KKS85495.1"/>
    </source>
</evidence>
<gene>
    <name evidence="1" type="ORF">UV61_C0017G0006</name>
</gene>
<comment type="caution">
    <text evidence="1">The sequence shown here is derived from an EMBL/GenBank/DDBJ whole genome shotgun (WGS) entry which is preliminary data.</text>
</comment>
<name>A0A0G1CI56_9BACT</name>
<dbReference type="STRING" id="1618446.UV61_C0017G0006"/>
<protein>
    <submittedName>
        <fullName evidence="1">Uncharacterized protein</fullName>
    </submittedName>
</protein>
<accession>A0A0G1CI56</accession>
<dbReference type="Proteomes" id="UP000034050">
    <property type="component" value="Unassembled WGS sequence"/>
</dbReference>
<organism evidence="1 2">
    <name type="scientific">Candidatus Gottesmanbacteria bacterium GW2011_GWB1_43_11</name>
    <dbReference type="NCBI Taxonomy" id="1618446"/>
    <lineage>
        <taxon>Bacteria</taxon>
        <taxon>Candidatus Gottesmaniibacteriota</taxon>
    </lineage>
</organism>
<dbReference type="EMBL" id="LCFD01000017">
    <property type="protein sequence ID" value="KKS85495.1"/>
    <property type="molecule type" value="Genomic_DNA"/>
</dbReference>
<dbReference type="AlphaFoldDB" id="A0A0G1CI56"/>
<proteinExistence type="predicted"/>
<evidence type="ECO:0000313" key="2">
    <source>
        <dbReference type="Proteomes" id="UP000034050"/>
    </source>
</evidence>